<gene>
    <name evidence="2" type="ORF">LX81_00045</name>
</gene>
<keyword evidence="3" id="KW-1185">Reference proteome</keyword>
<feature type="signal peptide" evidence="1">
    <location>
        <begin position="1"/>
        <end position="22"/>
    </location>
</feature>
<keyword evidence="1" id="KW-0732">Signal</keyword>
<sequence length="84" mass="8957">MASRIVSAALLALALGTAPVAAAPSAQLTTSVAQRLSNFGIRVDPEELTTAQASALHILLVSERGYVNVRRRAEAILRNPDYRD</sequence>
<reference evidence="2 3" key="1">
    <citation type="submission" date="2018-06" db="EMBL/GenBank/DDBJ databases">
        <title>Genomic Encyclopedia of Archaeal and Bacterial Type Strains, Phase II (KMG-II): from individual species to whole genera.</title>
        <authorList>
            <person name="Goeker M."/>
        </authorList>
    </citation>
    <scope>NUCLEOTIDE SEQUENCE [LARGE SCALE GENOMIC DNA]</scope>
    <source>
        <strain evidence="2 3">DSM 22009</strain>
    </source>
</reference>
<name>A0A2W7QCN6_9RHOB</name>
<accession>A0A2W7QCN6</accession>
<protein>
    <submittedName>
        <fullName evidence="2">Uncharacterized protein</fullName>
    </submittedName>
</protein>
<comment type="caution">
    <text evidence="2">The sequence shown here is derived from an EMBL/GenBank/DDBJ whole genome shotgun (WGS) entry which is preliminary data.</text>
</comment>
<dbReference type="RefSeq" id="WP_111535278.1">
    <property type="nucleotide sequence ID" value="NZ_QKZL01000001.1"/>
</dbReference>
<dbReference type="EMBL" id="QKZL01000001">
    <property type="protein sequence ID" value="PZX19589.1"/>
    <property type="molecule type" value="Genomic_DNA"/>
</dbReference>
<evidence type="ECO:0000313" key="3">
    <source>
        <dbReference type="Proteomes" id="UP000248916"/>
    </source>
</evidence>
<feature type="chain" id="PRO_5015947162" evidence="1">
    <location>
        <begin position="23"/>
        <end position="84"/>
    </location>
</feature>
<dbReference type="AlphaFoldDB" id="A0A2W7QCN6"/>
<dbReference type="Proteomes" id="UP000248916">
    <property type="component" value="Unassembled WGS sequence"/>
</dbReference>
<dbReference type="OrthoDB" id="7876380at2"/>
<organism evidence="2 3">
    <name type="scientific">Palleronia aestuarii</name>
    <dbReference type="NCBI Taxonomy" id="568105"/>
    <lineage>
        <taxon>Bacteria</taxon>
        <taxon>Pseudomonadati</taxon>
        <taxon>Pseudomonadota</taxon>
        <taxon>Alphaproteobacteria</taxon>
        <taxon>Rhodobacterales</taxon>
        <taxon>Roseobacteraceae</taxon>
        <taxon>Palleronia</taxon>
    </lineage>
</organism>
<proteinExistence type="predicted"/>
<evidence type="ECO:0000313" key="2">
    <source>
        <dbReference type="EMBL" id="PZX19589.1"/>
    </source>
</evidence>
<evidence type="ECO:0000256" key="1">
    <source>
        <dbReference type="SAM" id="SignalP"/>
    </source>
</evidence>